<keyword evidence="3" id="KW-1185">Reference proteome</keyword>
<proteinExistence type="predicted"/>
<name>A0AAV9Y1W5_9CRYT</name>
<protein>
    <submittedName>
        <fullName evidence="2">Uncharacterized protein</fullName>
    </submittedName>
</protein>
<feature type="compositionally biased region" description="Basic and acidic residues" evidence="1">
    <location>
        <begin position="121"/>
        <end position="130"/>
    </location>
</feature>
<dbReference type="AlphaFoldDB" id="A0AAV9Y1W5"/>
<reference evidence="2 3" key="1">
    <citation type="submission" date="2023-10" db="EMBL/GenBank/DDBJ databases">
        <title>Comparative genomics analysis reveals potential genetic determinants of host preference in Cryptosporidium xiaoi.</title>
        <authorList>
            <person name="Xiao L."/>
            <person name="Li J."/>
        </authorList>
    </citation>
    <scope>NUCLEOTIDE SEQUENCE [LARGE SCALE GENOMIC DNA]</scope>
    <source>
        <strain evidence="2 3">52996</strain>
    </source>
</reference>
<feature type="compositionally biased region" description="Polar residues" evidence="1">
    <location>
        <begin position="105"/>
        <end position="119"/>
    </location>
</feature>
<feature type="region of interest" description="Disordered" evidence="1">
    <location>
        <begin position="105"/>
        <end position="134"/>
    </location>
</feature>
<organism evidence="2 3">
    <name type="scientific">Cryptosporidium xiaoi</name>
    <dbReference type="NCBI Taxonomy" id="659607"/>
    <lineage>
        <taxon>Eukaryota</taxon>
        <taxon>Sar</taxon>
        <taxon>Alveolata</taxon>
        <taxon>Apicomplexa</taxon>
        <taxon>Conoidasida</taxon>
        <taxon>Coccidia</taxon>
        <taxon>Eucoccidiorida</taxon>
        <taxon>Eimeriorina</taxon>
        <taxon>Cryptosporidiidae</taxon>
        <taxon>Cryptosporidium</taxon>
    </lineage>
</organism>
<evidence type="ECO:0000256" key="1">
    <source>
        <dbReference type="SAM" id="MobiDB-lite"/>
    </source>
</evidence>
<accession>A0AAV9Y1W5</accession>
<dbReference type="EMBL" id="JAWDEY010000002">
    <property type="protein sequence ID" value="KAK6590936.1"/>
    <property type="molecule type" value="Genomic_DNA"/>
</dbReference>
<sequence>MFDQNEIYSNKSDHYEKKIENATRAVPNLVKIQESSDVNDNSIGSINFVSCIEHEYDTNFYYDPDDSGINNDCVTDQIESIFLDKLNINYHEFLPDNYVDSNSRVVTSKGSNLSSTESISFEDKNTKKSDGINSKIKPIPGDNIFDEQESSIGSALIKGISLTFKVIEKSIGVPKLEKLQGLRESIIGNIKNKVYYSKDSNDTYQVNDHKSYFPVFLTPNFVNNECLSDETQSKESILSTESIRYSHFNDKNTDPCGIIN</sequence>
<evidence type="ECO:0000313" key="2">
    <source>
        <dbReference type="EMBL" id="KAK6590936.1"/>
    </source>
</evidence>
<gene>
    <name evidence="2" type="ORF">RS030_111975</name>
</gene>
<comment type="caution">
    <text evidence="2">The sequence shown here is derived from an EMBL/GenBank/DDBJ whole genome shotgun (WGS) entry which is preliminary data.</text>
</comment>
<dbReference type="Proteomes" id="UP001311799">
    <property type="component" value="Unassembled WGS sequence"/>
</dbReference>
<evidence type="ECO:0000313" key="3">
    <source>
        <dbReference type="Proteomes" id="UP001311799"/>
    </source>
</evidence>